<dbReference type="InParanoid" id="A0A316VQ28"/>
<reference evidence="2 3" key="1">
    <citation type="journal article" date="2018" name="Mol. Biol. Evol.">
        <title>Broad Genomic Sampling Reveals a Smut Pathogenic Ancestry of the Fungal Clade Ustilaginomycotina.</title>
        <authorList>
            <person name="Kijpornyongpan T."/>
            <person name="Mondo S.J."/>
            <person name="Barry K."/>
            <person name="Sandor L."/>
            <person name="Lee J."/>
            <person name="Lipzen A."/>
            <person name="Pangilinan J."/>
            <person name="LaButti K."/>
            <person name="Hainaut M."/>
            <person name="Henrissat B."/>
            <person name="Grigoriev I.V."/>
            <person name="Spatafora J.W."/>
            <person name="Aime M.C."/>
        </authorList>
    </citation>
    <scope>NUCLEOTIDE SEQUENCE [LARGE SCALE GENOMIC DNA]</scope>
    <source>
        <strain evidence="2 3">MCA 3882</strain>
    </source>
</reference>
<feature type="compositionally biased region" description="Low complexity" evidence="1">
    <location>
        <begin position="611"/>
        <end position="624"/>
    </location>
</feature>
<feature type="compositionally biased region" description="Basic and acidic residues" evidence="1">
    <location>
        <begin position="665"/>
        <end position="746"/>
    </location>
</feature>
<name>A0A316VQ28_9BASI</name>
<dbReference type="AlphaFoldDB" id="A0A316VQ28"/>
<dbReference type="Proteomes" id="UP000245771">
    <property type="component" value="Unassembled WGS sequence"/>
</dbReference>
<feature type="compositionally biased region" description="Polar residues" evidence="1">
    <location>
        <begin position="588"/>
        <end position="609"/>
    </location>
</feature>
<feature type="compositionally biased region" description="Low complexity" evidence="1">
    <location>
        <begin position="427"/>
        <end position="438"/>
    </location>
</feature>
<feature type="region of interest" description="Disordered" evidence="1">
    <location>
        <begin position="245"/>
        <end position="396"/>
    </location>
</feature>
<feature type="region of interest" description="Disordered" evidence="1">
    <location>
        <begin position="419"/>
        <end position="746"/>
    </location>
</feature>
<feature type="region of interest" description="Disordered" evidence="1">
    <location>
        <begin position="204"/>
        <end position="231"/>
    </location>
</feature>
<accession>A0A316VQ28</accession>
<feature type="compositionally biased region" description="Low complexity" evidence="1">
    <location>
        <begin position="459"/>
        <end position="489"/>
    </location>
</feature>
<evidence type="ECO:0000313" key="3">
    <source>
        <dbReference type="Proteomes" id="UP000245771"/>
    </source>
</evidence>
<feature type="compositionally biased region" description="Low complexity" evidence="1">
    <location>
        <begin position="245"/>
        <end position="258"/>
    </location>
</feature>
<keyword evidence="3" id="KW-1185">Reference proteome</keyword>
<evidence type="ECO:0000313" key="2">
    <source>
        <dbReference type="EMBL" id="PWN38261.1"/>
    </source>
</evidence>
<organism evidence="2 3">
    <name type="scientific">Meira miltonrushii</name>
    <dbReference type="NCBI Taxonomy" id="1280837"/>
    <lineage>
        <taxon>Eukaryota</taxon>
        <taxon>Fungi</taxon>
        <taxon>Dikarya</taxon>
        <taxon>Basidiomycota</taxon>
        <taxon>Ustilaginomycotina</taxon>
        <taxon>Exobasidiomycetes</taxon>
        <taxon>Exobasidiales</taxon>
        <taxon>Brachybasidiaceae</taxon>
        <taxon>Meira</taxon>
    </lineage>
</organism>
<dbReference type="GeneID" id="37020228"/>
<evidence type="ECO:0000256" key="1">
    <source>
        <dbReference type="SAM" id="MobiDB-lite"/>
    </source>
</evidence>
<feature type="compositionally biased region" description="Basic residues" evidence="1">
    <location>
        <begin position="490"/>
        <end position="500"/>
    </location>
</feature>
<gene>
    <name evidence="2" type="ORF">FA14DRAFT_159908</name>
</gene>
<sequence length="746" mass="81167">MTMSGDPKSPSSRGHLILKSHSPLPQFRCAIPVPQSSALVSQLRNTVLAILTGQATAKDPSSSVTPNSTDAGLSYSEHLKQQTLHEWRLKGLVLELKQNALIAPETRQHMDDETNGEHEQRGTGFVLADDHECALLEHGDEINIWLREGQEIESLRLPKLSSRHEYGLPNQPSLTRSGTLLGPPPPYTSIQEEYEFGVPSATLIEPREPSSHSSSVSAHPNGQYETTMRHKSTPAGWHRVMYLNNNNDANGVNNNTTTKPARRSKPKRLMSEGSNGLVDQTPKPTRRNSSNVPAKPPIIKESNDGIVSEVRRSPLHSPPTSPSISNKEILMSQAITESGPSKAARAEREKLRKAGQKSMPSQALIIGPGVQGKVGRVNSGGESSNKGAITPPAEGVEAGEYGNMEAFVSFTAASSEVHQIKSNAPLGSRRMSSRSGTSGKDERLAKITEAARASGEGQNGSNGRASGASLASGLATNNGGNGEDNNTKTGKSKPIFKKYVKLPEKPELPPIRNLLPFEKDDGPASETLMPMPEPSPALIPPVNDATPGSSQQSERELQLTEDAALARALAESLTYERSPSTSNPPTPGLSTNNRSMTASPAQLIQSRPQNLARKSSSSAEASKLLNRKTSNDASKLEQKRSSTQQMPGIVRQKSGGAISNGSGGKGDEVQLSKAEKRYNEVKKALEAEKNKQAEQERNRKEKAQKEREEREKFLQKIEHERRQKQEKARWEVWEEVRSRQTKEQSR</sequence>
<proteinExistence type="predicted"/>
<protein>
    <submittedName>
        <fullName evidence="2">Uncharacterized protein</fullName>
    </submittedName>
</protein>
<dbReference type="OrthoDB" id="5212574at2759"/>
<dbReference type="EMBL" id="KZ819602">
    <property type="protein sequence ID" value="PWN38261.1"/>
    <property type="molecule type" value="Genomic_DNA"/>
</dbReference>
<dbReference type="RefSeq" id="XP_025358563.1">
    <property type="nucleotide sequence ID" value="XM_025498447.1"/>
</dbReference>